<evidence type="ECO:0000259" key="15">
    <source>
        <dbReference type="PROSITE" id="PS50948"/>
    </source>
</evidence>
<evidence type="ECO:0000256" key="7">
    <source>
        <dbReference type="ARBA" id="ARBA00022840"/>
    </source>
</evidence>
<dbReference type="InterPro" id="IPR000719">
    <property type="entry name" value="Prot_kinase_dom"/>
</dbReference>
<feature type="domain" description="Apple" evidence="15">
    <location>
        <begin position="255"/>
        <end position="352"/>
    </location>
</feature>
<feature type="transmembrane region" description="Helical" evidence="12">
    <location>
        <begin position="315"/>
        <end position="333"/>
    </location>
</feature>
<dbReference type="GO" id="GO:0004674">
    <property type="term" value="F:protein serine/threonine kinase activity"/>
    <property type="evidence" value="ECO:0007669"/>
    <property type="project" value="UniProtKB-KW"/>
</dbReference>
<dbReference type="EMBL" id="JAXUIC010000003">
    <property type="protein sequence ID" value="KAK4597879.1"/>
    <property type="molecule type" value="Genomic_DNA"/>
</dbReference>
<evidence type="ECO:0000256" key="1">
    <source>
        <dbReference type="ARBA" id="ARBA00012513"/>
    </source>
</evidence>
<feature type="region of interest" description="Disordered" evidence="11">
    <location>
        <begin position="652"/>
        <end position="671"/>
    </location>
</feature>
<feature type="domain" description="Protein kinase" evidence="14">
    <location>
        <begin position="369"/>
        <end position="635"/>
    </location>
</feature>
<dbReference type="PROSITE" id="PS00108">
    <property type="entry name" value="PROTEIN_KINASE_ST"/>
    <property type="match status" value="1"/>
</dbReference>
<dbReference type="Proteomes" id="UP001324115">
    <property type="component" value="Unassembled WGS sequence"/>
</dbReference>
<dbReference type="Pfam" id="PF00954">
    <property type="entry name" value="S_locus_glycop"/>
    <property type="match status" value="1"/>
</dbReference>
<keyword evidence="12" id="KW-0472">Membrane</keyword>
<dbReference type="InterPro" id="IPR001245">
    <property type="entry name" value="Ser-Thr/Tyr_kinase_cat_dom"/>
</dbReference>
<dbReference type="EC" id="2.7.11.1" evidence="1"/>
<sequence length="671" mass="76464">MMNLAKGSWNTLLLLSLLVCPICISLDTITPDQPLKDGQLLLSNQKTFALGFFNPDNSSYRYTTNVLQGKVLIIPPILCYRFIKLGLNWRTGLNRFLTSWKSKDDLGIDNYSYQMVPTRNPQMSLYMGQTLLWCAGSWTSLRWSGVPKMTSNYFNISFVNNQDEVTIMYGTSSKLASPKVFTKMVVDESGIMQRSLWHGTRWYSNCGPNSYCDPYKGVNFECMCFPRFEPKLSRDWYFRDGSSDCVREKQGVSMCNNGEEFVNLAYMKVPDILMARVDMSLSLKVCEQKCLRTCSCMAYATQYAKKNGLTQKKRMLAVLMFLLVVSVVYCFVMKKKKDSPSRRDLDVTRRNSNLPLLDIRTIIATTDNFSIANKLGQGGFGLVYKKFHHECLRVLIEYEFIMCDWASPNDSPSRVSFNNCLLQNGMEIAIKRLSKCVGQGVEQFRTELALIAKLQHRNLVRILDWILYLHQDSRLRIIHRDLKASNVLLDNALNPKISDFGMTRIVGGDQIEANTNCVESTNYRPFGYMSPKYAMQELFSIKSDVYSFGVLLLEIITGKKNSTYHHDGPSSNLIEHDLWREDNSMKTVDPLLDEAYPANEVSRCIQIGLLCVQEHAIDRPTMSTVVFMLGNETHLSSPKQLAFILKSTYNSTDRSTSSASNEITLSTIDSR</sequence>
<keyword evidence="8" id="KW-1015">Disulfide bond</keyword>
<dbReference type="SMART" id="SM00220">
    <property type="entry name" value="S_TKc"/>
    <property type="match status" value="1"/>
</dbReference>
<evidence type="ECO:0000256" key="4">
    <source>
        <dbReference type="ARBA" id="ARBA00022729"/>
    </source>
</evidence>
<evidence type="ECO:0000259" key="14">
    <source>
        <dbReference type="PROSITE" id="PS50011"/>
    </source>
</evidence>
<dbReference type="GO" id="GO:0005886">
    <property type="term" value="C:plasma membrane"/>
    <property type="evidence" value="ECO:0007669"/>
    <property type="project" value="TreeGrafter"/>
</dbReference>
<dbReference type="PANTHER" id="PTHR27002">
    <property type="entry name" value="RECEPTOR-LIKE SERINE/THREONINE-PROTEIN KINASE SD1-8"/>
    <property type="match status" value="1"/>
</dbReference>
<keyword evidence="12" id="KW-0812">Transmembrane</keyword>
<protein>
    <recommendedName>
        <fullName evidence="1">non-specific serine/threonine protein kinase</fullName>
        <ecNumber evidence="1">2.7.11.1</ecNumber>
    </recommendedName>
</protein>
<comment type="caution">
    <text evidence="16">The sequence shown here is derived from an EMBL/GenBank/DDBJ whole genome shotgun (WGS) entry which is preliminary data.</text>
</comment>
<keyword evidence="4 13" id="KW-0732">Signal</keyword>
<dbReference type="GO" id="GO:0005524">
    <property type="term" value="F:ATP binding"/>
    <property type="evidence" value="ECO:0007669"/>
    <property type="project" value="UniProtKB-KW"/>
</dbReference>
<evidence type="ECO:0000313" key="16">
    <source>
        <dbReference type="EMBL" id="KAK4597879.1"/>
    </source>
</evidence>
<accession>A0AAN7J389</accession>
<feature type="chain" id="PRO_5042850671" description="non-specific serine/threonine protein kinase" evidence="13">
    <location>
        <begin position="26"/>
        <end position="671"/>
    </location>
</feature>
<feature type="signal peptide" evidence="13">
    <location>
        <begin position="1"/>
        <end position="25"/>
    </location>
</feature>
<gene>
    <name evidence="16" type="ORF">RGQ29_015411</name>
</gene>
<dbReference type="Gene3D" id="1.10.510.10">
    <property type="entry name" value="Transferase(Phosphotransferase) domain 1"/>
    <property type="match status" value="1"/>
</dbReference>
<comment type="catalytic activity">
    <reaction evidence="10">
        <text>L-seryl-[protein] + ATP = O-phospho-L-seryl-[protein] + ADP + H(+)</text>
        <dbReference type="Rhea" id="RHEA:17989"/>
        <dbReference type="Rhea" id="RHEA-COMP:9863"/>
        <dbReference type="Rhea" id="RHEA-COMP:11604"/>
        <dbReference type="ChEBI" id="CHEBI:15378"/>
        <dbReference type="ChEBI" id="CHEBI:29999"/>
        <dbReference type="ChEBI" id="CHEBI:30616"/>
        <dbReference type="ChEBI" id="CHEBI:83421"/>
        <dbReference type="ChEBI" id="CHEBI:456216"/>
        <dbReference type="EC" id="2.7.11.1"/>
    </reaction>
</comment>
<keyword evidence="5" id="KW-0547">Nucleotide-binding</keyword>
<evidence type="ECO:0000256" key="3">
    <source>
        <dbReference type="ARBA" id="ARBA00022679"/>
    </source>
</evidence>
<evidence type="ECO:0000256" key="2">
    <source>
        <dbReference type="ARBA" id="ARBA00022527"/>
    </source>
</evidence>
<name>A0AAN7J389_QUERU</name>
<keyword evidence="3" id="KW-0808">Transferase</keyword>
<organism evidence="16 17">
    <name type="scientific">Quercus rubra</name>
    <name type="common">Northern red oak</name>
    <name type="synonym">Quercus borealis</name>
    <dbReference type="NCBI Taxonomy" id="3512"/>
    <lineage>
        <taxon>Eukaryota</taxon>
        <taxon>Viridiplantae</taxon>
        <taxon>Streptophyta</taxon>
        <taxon>Embryophyta</taxon>
        <taxon>Tracheophyta</taxon>
        <taxon>Spermatophyta</taxon>
        <taxon>Magnoliopsida</taxon>
        <taxon>eudicotyledons</taxon>
        <taxon>Gunneridae</taxon>
        <taxon>Pentapetalae</taxon>
        <taxon>rosids</taxon>
        <taxon>fabids</taxon>
        <taxon>Fagales</taxon>
        <taxon>Fagaceae</taxon>
        <taxon>Quercus</taxon>
    </lineage>
</organism>
<dbReference type="InterPro" id="IPR003609">
    <property type="entry name" value="Pan_app"/>
</dbReference>
<evidence type="ECO:0000256" key="5">
    <source>
        <dbReference type="ARBA" id="ARBA00022741"/>
    </source>
</evidence>
<keyword evidence="12" id="KW-1133">Transmembrane helix</keyword>
<dbReference type="SUPFAM" id="SSF56112">
    <property type="entry name" value="Protein kinase-like (PK-like)"/>
    <property type="match status" value="1"/>
</dbReference>
<evidence type="ECO:0000256" key="10">
    <source>
        <dbReference type="ARBA" id="ARBA00048679"/>
    </source>
</evidence>
<comment type="catalytic activity">
    <reaction evidence="9">
        <text>L-threonyl-[protein] + ATP = O-phospho-L-threonyl-[protein] + ADP + H(+)</text>
        <dbReference type="Rhea" id="RHEA:46608"/>
        <dbReference type="Rhea" id="RHEA-COMP:11060"/>
        <dbReference type="Rhea" id="RHEA-COMP:11605"/>
        <dbReference type="ChEBI" id="CHEBI:15378"/>
        <dbReference type="ChEBI" id="CHEBI:30013"/>
        <dbReference type="ChEBI" id="CHEBI:30616"/>
        <dbReference type="ChEBI" id="CHEBI:61977"/>
        <dbReference type="ChEBI" id="CHEBI:456216"/>
        <dbReference type="EC" id="2.7.11.1"/>
    </reaction>
</comment>
<evidence type="ECO:0000313" key="17">
    <source>
        <dbReference type="Proteomes" id="UP001324115"/>
    </source>
</evidence>
<keyword evidence="7" id="KW-0067">ATP-binding</keyword>
<evidence type="ECO:0000256" key="8">
    <source>
        <dbReference type="ARBA" id="ARBA00023157"/>
    </source>
</evidence>
<dbReference type="AlphaFoldDB" id="A0AAN7J389"/>
<keyword evidence="2" id="KW-0723">Serine/threonine-protein kinase</keyword>
<dbReference type="PROSITE" id="PS50948">
    <property type="entry name" value="PAN"/>
    <property type="match status" value="1"/>
</dbReference>
<dbReference type="Gene3D" id="3.30.200.20">
    <property type="entry name" value="Phosphorylase Kinase, domain 1"/>
    <property type="match status" value="1"/>
</dbReference>
<dbReference type="PROSITE" id="PS50011">
    <property type="entry name" value="PROTEIN_KINASE_DOM"/>
    <property type="match status" value="1"/>
</dbReference>
<dbReference type="FunFam" id="1.10.510.10:FF:001023">
    <property type="entry name" value="Os07g0541700 protein"/>
    <property type="match status" value="1"/>
</dbReference>
<proteinExistence type="predicted"/>
<keyword evidence="17" id="KW-1185">Reference proteome</keyword>
<dbReference type="GO" id="GO:0048544">
    <property type="term" value="P:recognition of pollen"/>
    <property type="evidence" value="ECO:0007669"/>
    <property type="project" value="InterPro"/>
</dbReference>
<dbReference type="PANTHER" id="PTHR27002:SF1095">
    <property type="entry name" value="G-TYPE LECTIN S-RECEPTOR-LIKE SERINE_THREONINE-PROTEIN KINASE RKS1"/>
    <property type="match status" value="1"/>
</dbReference>
<evidence type="ECO:0000256" key="12">
    <source>
        <dbReference type="SAM" id="Phobius"/>
    </source>
</evidence>
<evidence type="ECO:0000256" key="13">
    <source>
        <dbReference type="SAM" id="SignalP"/>
    </source>
</evidence>
<evidence type="ECO:0000256" key="11">
    <source>
        <dbReference type="SAM" id="MobiDB-lite"/>
    </source>
</evidence>
<evidence type="ECO:0000256" key="6">
    <source>
        <dbReference type="ARBA" id="ARBA00022777"/>
    </source>
</evidence>
<evidence type="ECO:0000256" key="9">
    <source>
        <dbReference type="ARBA" id="ARBA00047899"/>
    </source>
</evidence>
<dbReference type="Pfam" id="PF08276">
    <property type="entry name" value="PAN_2"/>
    <property type="match status" value="1"/>
</dbReference>
<reference evidence="16 17" key="1">
    <citation type="journal article" date="2023" name="G3 (Bethesda)">
        <title>A haplotype-resolved chromosome-scale genome for Quercus rubra L. provides insights into the genetics of adaptive traits for red oak species.</title>
        <authorList>
            <person name="Kapoor B."/>
            <person name="Jenkins J."/>
            <person name="Schmutz J."/>
            <person name="Zhebentyayeva T."/>
            <person name="Kuelheim C."/>
            <person name="Coggeshall M."/>
            <person name="Heim C."/>
            <person name="Lasky J.R."/>
            <person name="Leites L."/>
            <person name="Islam-Faridi N."/>
            <person name="Romero-Severson J."/>
            <person name="DeLeo V.L."/>
            <person name="Lucas S.M."/>
            <person name="Lazic D."/>
            <person name="Gailing O."/>
            <person name="Carlson J."/>
            <person name="Staton M."/>
        </authorList>
    </citation>
    <scope>NUCLEOTIDE SEQUENCE [LARGE SCALE GENOMIC DNA]</scope>
    <source>
        <strain evidence="16">Pseudo-F2</strain>
    </source>
</reference>
<dbReference type="InterPro" id="IPR011009">
    <property type="entry name" value="Kinase-like_dom_sf"/>
</dbReference>
<keyword evidence="6" id="KW-0418">Kinase</keyword>
<dbReference type="Pfam" id="PF07714">
    <property type="entry name" value="PK_Tyr_Ser-Thr"/>
    <property type="match status" value="1"/>
</dbReference>
<dbReference type="InterPro" id="IPR000858">
    <property type="entry name" value="S_locus_glycoprot_dom"/>
</dbReference>
<dbReference type="InterPro" id="IPR008271">
    <property type="entry name" value="Ser/Thr_kinase_AS"/>
</dbReference>